<keyword evidence="3" id="KW-0723">Serine/threonine-protein kinase</keyword>
<evidence type="ECO:0000256" key="5">
    <source>
        <dbReference type="ARBA" id="ARBA00022741"/>
    </source>
</evidence>
<keyword evidence="6 14" id="KW-0418">Kinase</keyword>
<keyword evidence="7 10" id="KW-0067">ATP-binding</keyword>
<dbReference type="PROSITE" id="PS50032">
    <property type="entry name" value="KA1"/>
    <property type="match status" value="1"/>
</dbReference>
<dbReference type="CDD" id="cd14079">
    <property type="entry name" value="STKc_AMPK_alpha"/>
    <property type="match status" value="1"/>
</dbReference>
<evidence type="ECO:0000313" key="14">
    <source>
        <dbReference type="EMBL" id="KAG5178525.1"/>
    </source>
</evidence>
<organism evidence="14 15">
    <name type="scientific">Tribonema minus</name>
    <dbReference type="NCBI Taxonomy" id="303371"/>
    <lineage>
        <taxon>Eukaryota</taxon>
        <taxon>Sar</taxon>
        <taxon>Stramenopiles</taxon>
        <taxon>Ochrophyta</taxon>
        <taxon>PX clade</taxon>
        <taxon>Xanthophyceae</taxon>
        <taxon>Tribonematales</taxon>
        <taxon>Tribonemataceae</taxon>
        <taxon>Tribonema</taxon>
    </lineage>
</organism>
<dbReference type="Gene3D" id="3.30.310.80">
    <property type="entry name" value="Kinase associated domain 1, KA1"/>
    <property type="match status" value="1"/>
</dbReference>
<comment type="catalytic activity">
    <reaction evidence="8">
        <text>L-threonyl-[protein] + ATP = O-phospho-L-threonyl-[protein] + ADP + H(+)</text>
        <dbReference type="Rhea" id="RHEA:46608"/>
        <dbReference type="Rhea" id="RHEA-COMP:11060"/>
        <dbReference type="Rhea" id="RHEA-COMP:11605"/>
        <dbReference type="ChEBI" id="CHEBI:15378"/>
        <dbReference type="ChEBI" id="CHEBI:30013"/>
        <dbReference type="ChEBI" id="CHEBI:30616"/>
        <dbReference type="ChEBI" id="CHEBI:61977"/>
        <dbReference type="ChEBI" id="CHEBI:456216"/>
        <dbReference type="EC" id="2.7.11.1"/>
    </reaction>
</comment>
<evidence type="ECO:0000256" key="9">
    <source>
        <dbReference type="ARBA" id="ARBA00048679"/>
    </source>
</evidence>
<comment type="catalytic activity">
    <reaction evidence="9">
        <text>L-seryl-[protein] + ATP = O-phospho-L-seryl-[protein] + ADP + H(+)</text>
        <dbReference type="Rhea" id="RHEA:17989"/>
        <dbReference type="Rhea" id="RHEA-COMP:9863"/>
        <dbReference type="Rhea" id="RHEA-COMP:11604"/>
        <dbReference type="ChEBI" id="CHEBI:15378"/>
        <dbReference type="ChEBI" id="CHEBI:29999"/>
        <dbReference type="ChEBI" id="CHEBI:30616"/>
        <dbReference type="ChEBI" id="CHEBI:83421"/>
        <dbReference type="ChEBI" id="CHEBI:456216"/>
        <dbReference type="EC" id="2.7.11.1"/>
    </reaction>
</comment>
<dbReference type="SMART" id="SM00220">
    <property type="entry name" value="S_TKc"/>
    <property type="match status" value="1"/>
</dbReference>
<dbReference type="SUPFAM" id="SSF103243">
    <property type="entry name" value="KA1-like"/>
    <property type="match status" value="1"/>
</dbReference>
<dbReference type="GO" id="GO:0005737">
    <property type="term" value="C:cytoplasm"/>
    <property type="evidence" value="ECO:0007669"/>
    <property type="project" value="TreeGrafter"/>
</dbReference>
<evidence type="ECO:0000256" key="8">
    <source>
        <dbReference type="ARBA" id="ARBA00047899"/>
    </source>
</evidence>
<dbReference type="SUPFAM" id="SSF56112">
    <property type="entry name" value="Protein kinase-like (PK-like)"/>
    <property type="match status" value="1"/>
</dbReference>
<dbReference type="CDD" id="cd12122">
    <property type="entry name" value="AMPKA_C"/>
    <property type="match status" value="1"/>
</dbReference>
<dbReference type="PROSITE" id="PS00108">
    <property type="entry name" value="PROTEIN_KINASE_ST"/>
    <property type="match status" value="1"/>
</dbReference>
<gene>
    <name evidence="14" type="ORF">JKP88DRAFT_328977</name>
</gene>
<feature type="domain" description="Protein kinase" evidence="12">
    <location>
        <begin position="11"/>
        <end position="263"/>
    </location>
</feature>
<evidence type="ECO:0000256" key="3">
    <source>
        <dbReference type="ARBA" id="ARBA00022527"/>
    </source>
</evidence>
<dbReference type="InterPro" id="IPR008271">
    <property type="entry name" value="Ser/Thr_kinase_AS"/>
</dbReference>
<dbReference type="InterPro" id="IPR000719">
    <property type="entry name" value="Prot_kinase_dom"/>
</dbReference>
<evidence type="ECO:0000256" key="7">
    <source>
        <dbReference type="ARBA" id="ARBA00022840"/>
    </source>
</evidence>
<dbReference type="InterPro" id="IPR028375">
    <property type="entry name" value="KA1/Ssp2_C"/>
</dbReference>
<evidence type="ECO:0000259" key="12">
    <source>
        <dbReference type="PROSITE" id="PS50011"/>
    </source>
</evidence>
<keyword evidence="15" id="KW-1185">Reference proteome</keyword>
<dbReference type="PANTHER" id="PTHR24346:SF82">
    <property type="entry name" value="KP78A-RELATED"/>
    <property type="match status" value="1"/>
</dbReference>
<dbReference type="FunFam" id="3.30.200.20:FF:000003">
    <property type="entry name" value="Non-specific serine/threonine protein kinase"/>
    <property type="match status" value="1"/>
</dbReference>
<dbReference type="Pfam" id="PF16579">
    <property type="entry name" value="AdenylateSensor"/>
    <property type="match status" value="1"/>
</dbReference>
<evidence type="ECO:0000256" key="10">
    <source>
        <dbReference type="PROSITE-ProRule" id="PRU10141"/>
    </source>
</evidence>
<dbReference type="InterPro" id="IPR017441">
    <property type="entry name" value="Protein_kinase_ATP_BS"/>
</dbReference>
<name>A0A836C9Y0_9STRA</name>
<proteinExistence type="inferred from homology"/>
<dbReference type="GO" id="GO:0004674">
    <property type="term" value="F:protein serine/threonine kinase activity"/>
    <property type="evidence" value="ECO:0007669"/>
    <property type="project" value="UniProtKB-KW"/>
</dbReference>
<dbReference type="OrthoDB" id="193931at2759"/>
<evidence type="ECO:0000256" key="6">
    <source>
        <dbReference type="ARBA" id="ARBA00022777"/>
    </source>
</evidence>
<dbReference type="GO" id="GO:0005524">
    <property type="term" value="F:ATP binding"/>
    <property type="evidence" value="ECO:0007669"/>
    <property type="project" value="UniProtKB-UniRule"/>
</dbReference>
<dbReference type="PROSITE" id="PS50011">
    <property type="entry name" value="PROTEIN_KINASE_DOM"/>
    <property type="match status" value="1"/>
</dbReference>
<dbReference type="GO" id="GO:0035556">
    <property type="term" value="P:intracellular signal transduction"/>
    <property type="evidence" value="ECO:0007669"/>
    <property type="project" value="TreeGrafter"/>
</dbReference>
<feature type="region of interest" description="Disordered" evidence="11">
    <location>
        <begin position="577"/>
        <end position="630"/>
    </location>
</feature>
<reference evidence="14" key="1">
    <citation type="submission" date="2021-02" db="EMBL/GenBank/DDBJ databases">
        <title>First Annotated Genome of the Yellow-green Alga Tribonema minus.</title>
        <authorList>
            <person name="Mahan K.M."/>
        </authorList>
    </citation>
    <scope>NUCLEOTIDE SEQUENCE</scope>
    <source>
        <strain evidence="14">UTEX B ZZ1240</strain>
    </source>
</reference>
<dbReference type="PANTHER" id="PTHR24346">
    <property type="entry name" value="MAP/MICROTUBULE AFFINITY-REGULATING KINASE"/>
    <property type="match status" value="1"/>
</dbReference>
<sequence>MENAPVTIGQYRLSKTLGIGAFGKVKLGEHVITGNKVAVKILNKGKIAALDMVEKVRREINILRLCKHPHITRLYEVIDTPTDIFMVMEYAPGGELFDYIVSKGRPSPDDAQRLFQQLVSAVEYCHYHHIVHRDLKPENLLLDKDTNLKIADFGLSNITQDGEFLRTSCGSPNYAAPEVIMGNLYAGPEVDVWSCGVILYALLCGNLPFDDESIPALFKKIRSGMYSLPSHLLPLTRDLIPRMLVVDPMKRITIPEIRTHPWFLQSLPAYLTLTPKQLEAQAGRLDEEVLDLMLKLPLGAGVTRARIAQAVMHRNAGGGGANGGGRFLAQLRVAYELLLGNKHTKERLQDCVQASRRLNSTPPAFTPRRIDSPSRGQPQAPPAPPAKKRRWYLGIQSKKDPAHVMTEVYRALLQLGCEWRMLSSYGIHCRWYPNAGKGGGGVLQGGFGGGGGAAGGGAGEAGGLLSPRYRVIMGLTLYKVQQSIYLLDFQRKEGDQFTFMTLCARVISQLKVLSAASKAMQVGVMSAAGAAPGVPLSADAQRQLMLNQQHLLQQQQVAQQQQAMRGPPAHPTRAVPAVLYHQPPGGGGGGAPPQYPPPPPQQTQLHPQQGGPSAAQRQGYVGGGQHRPQL</sequence>
<keyword evidence="4" id="KW-0808">Transferase</keyword>
<feature type="compositionally biased region" description="Low complexity" evidence="11">
    <location>
        <begin position="602"/>
        <end position="612"/>
    </location>
</feature>
<dbReference type="Pfam" id="PF02149">
    <property type="entry name" value="KA1"/>
    <property type="match status" value="1"/>
</dbReference>
<dbReference type="InterPro" id="IPR001772">
    <property type="entry name" value="KA1_dom"/>
</dbReference>
<dbReference type="Pfam" id="PF00069">
    <property type="entry name" value="Pkinase"/>
    <property type="match status" value="1"/>
</dbReference>
<evidence type="ECO:0000256" key="11">
    <source>
        <dbReference type="SAM" id="MobiDB-lite"/>
    </source>
</evidence>
<evidence type="ECO:0000256" key="4">
    <source>
        <dbReference type="ARBA" id="ARBA00022679"/>
    </source>
</evidence>
<evidence type="ECO:0000256" key="1">
    <source>
        <dbReference type="ARBA" id="ARBA00006234"/>
    </source>
</evidence>
<evidence type="ECO:0000259" key="13">
    <source>
        <dbReference type="PROSITE" id="PS50032"/>
    </source>
</evidence>
<keyword evidence="5 10" id="KW-0547">Nucleotide-binding</keyword>
<comment type="similarity">
    <text evidence="1">Belongs to the protein kinase superfamily. CAMK Ser/Thr protein kinase family. SNF1 subfamily.</text>
</comment>
<dbReference type="InterPro" id="IPR011009">
    <property type="entry name" value="Kinase-like_dom_sf"/>
</dbReference>
<feature type="compositionally biased region" description="Gly residues" evidence="11">
    <location>
        <begin position="620"/>
        <end position="630"/>
    </location>
</feature>
<dbReference type="FunFam" id="1.10.510.10:FF:000407">
    <property type="entry name" value="Non-specific serine/threonine protein kinase"/>
    <property type="match status" value="1"/>
</dbReference>
<protein>
    <recommendedName>
        <fullName evidence="2">non-specific serine/threonine protein kinase</fullName>
        <ecNumber evidence="2">2.7.11.1</ecNumber>
    </recommendedName>
</protein>
<evidence type="ECO:0000313" key="15">
    <source>
        <dbReference type="Proteomes" id="UP000664859"/>
    </source>
</evidence>
<evidence type="ECO:0000256" key="2">
    <source>
        <dbReference type="ARBA" id="ARBA00012513"/>
    </source>
</evidence>
<dbReference type="InterPro" id="IPR032270">
    <property type="entry name" value="AMPK_C"/>
</dbReference>
<dbReference type="AlphaFoldDB" id="A0A836C9Y0"/>
<feature type="domain" description="KA1" evidence="13">
    <location>
        <begin position="464"/>
        <end position="512"/>
    </location>
</feature>
<feature type="region of interest" description="Disordered" evidence="11">
    <location>
        <begin position="353"/>
        <end position="391"/>
    </location>
</feature>
<comment type="caution">
    <text evidence="14">The sequence shown here is derived from an EMBL/GenBank/DDBJ whole genome shotgun (WGS) entry which is preliminary data.</text>
</comment>
<dbReference type="EC" id="2.7.11.1" evidence="2"/>
<dbReference type="PROSITE" id="PS00107">
    <property type="entry name" value="PROTEIN_KINASE_ATP"/>
    <property type="match status" value="1"/>
</dbReference>
<dbReference type="EMBL" id="JAFCMP010000514">
    <property type="protein sequence ID" value="KAG5178525.1"/>
    <property type="molecule type" value="Genomic_DNA"/>
</dbReference>
<dbReference type="Gene3D" id="1.10.510.10">
    <property type="entry name" value="Transferase(Phosphotransferase) domain 1"/>
    <property type="match status" value="1"/>
</dbReference>
<dbReference type="Proteomes" id="UP000664859">
    <property type="component" value="Unassembled WGS sequence"/>
</dbReference>
<feature type="binding site" evidence="10">
    <location>
        <position position="40"/>
    </location>
    <ligand>
        <name>ATP</name>
        <dbReference type="ChEBI" id="CHEBI:30616"/>
    </ligand>
</feature>
<accession>A0A836C9Y0</accession>